<dbReference type="Proteomes" id="UP000054047">
    <property type="component" value="Unassembled WGS sequence"/>
</dbReference>
<dbReference type="PANTHER" id="PTHR12447:SF31">
    <property type="entry name" value="LD31969P"/>
    <property type="match status" value="1"/>
</dbReference>
<feature type="domain" description="Ankyrin repeat" evidence="4">
    <location>
        <begin position="60"/>
        <end position="108"/>
    </location>
</feature>
<dbReference type="OrthoDB" id="1585644at2759"/>
<dbReference type="InterPro" id="IPR055285">
    <property type="entry name" value="ANKRD13_C"/>
</dbReference>
<dbReference type="AlphaFoldDB" id="A0A0C2BUG1"/>
<sequence length="145" mass="17179">MVSLTFPSFYTTYQLLNDFPQSSPDFYCEMSWEFASWVPFISRMCPSDTYKIYKQGSKVRIDTTLVGFEASSWKRGNQTYIFRLDENEAPQFIIIDHESKTATVQTLRDDEPLDEFTPTESAVEMRLVYFDTLSEFQETFFQRMR</sequence>
<reference evidence="5 6" key="1">
    <citation type="submission" date="2013-12" db="EMBL/GenBank/DDBJ databases">
        <title>Draft genome of the parsitic nematode Ancylostoma duodenale.</title>
        <authorList>
            <person name="Mitreva M."/>
        </authorList>
    </citation>
    <scope>NUCLEOTIDE SEQUENCE [LARGE SCALE GENOMIC DNA]</scope>
    <source>
        <strain evidence="5 6">Zhejiang</strain>
    </source>
</reference>
<evidence type="ECO:0000259" key="4">
    <source>
        <dbReference type="Pfam" id="PF11904"/>
    </source>
</evidence>
<keyword evidence="6" id="KW-1185">Reference proteome</keyword>
<evidence type="ECO:0000313" key="6">
    <source>
        <dbReference type="Proteomes" id="UP000054047"/>
    </source>
</evidence>
<protein>
    <recommendedName>
        <fullName evidence="4">Ankyrin repeat domain-containing protein</fullName>
    </recommendedName>
</protein>
<organism evidence="5 6">
    <name type="scientific">Ancylostoma duodenale</name>
    <dbReference type="NCBI Taxonomy" id="51022"/>
    <lineage>
        <taxon>Eukaryota</taxon>
        <taxon>Metazoa</taxon>
        <taxon>Ecdysozoa</taxon>
        <taxon>Nematoda</taxon>
        <taxon>Chromadorea</taxon>
        <taxon>Rhabditida</taxon>
        <taxon>Rhabditina</taxon>
        <taxon>Rhabditomorpha</taxon>
        <taxon>Strongyloidea</taxon>
        <taxon>Ancylostomatidae</taxon>
        <taxon>Ancylostomatinae</taxon>
        <taxon>Ancylostoma</taxon>
    </lineage>
</organism>
<keyword evidence="3" id="KW-0472">Membrane</keyword>
<evidence type="ECO:0000256" key="3">
    <source>
        <dbReference type="ARBA" id="ARBA00023136"/>
    </source>
</evidence>
<evidence type="ECO:0000256" key="1">
    <source>
        <dbReference type="ARBA" id="ARBA00004308"/>
    </source>
</evidence>
<evidence type="ECO:0000313" key="5">
    <source>
        <dbReference type="EMBL" id="KIH47578.1"/>
    </source>
</evidence>
<dbReference type="EMBL" id="KN767528">
    <property type="protein sequence ID" value="KIH47578.1"/>
    <property type="molecule type" value="Genomic_DNA"/>
</dbReference>
<dbReference type="PANTHER" id="PTHR12447">
    <property type="entry name" value="ANKYRIN REPEAT DOMAIN-CONTAINING PROTEIN 13"/>
    <property type="match status" value="1"/>
</dbReference>
<gene>
    <name evidence="5" type="ORF">ANCDUO_22359</name>
</gene>
<accession>A0A0C2BUG1</accession>
<dbReference type="InterPro" id="IPR021832">
    <property type="entry name" value="ANKRD13"/>
</dbReference>
<name>A0A0C2BUG1_9BILA</name>
<dbReference type="GO" id="GO:0012505">
    <property type="term" value="C:endomembrane system"/>
    <property type="evidence" value="ECO:0007669"/>
    <property type="project" value="UniProtKB-SubCell"/>
</dbReference>
<keyword evidence="2" id="KW-0677">Repeat</keyword>
<dbReference type="GO" id="GO:0005737">
    <property type="term" value="C:cytoplasm"/>
    <property type="evidence" value="ECO:0007669"/>
    <property type="project" value="TreeGrafter"/>
</dbReference>
<comment type="subcellular location">
    <subcellularLocation>
        <location evidence="1">Endomembrane system</location>
    </subcellularLocation>
</comment>
<dbReference type="Pfam" id="PF11904">
    <property type="entry name" value="ANKRD13_C"/>
    <property type="match status" value="1"/>
</dbReference>
<evidence type="ECO:0000256" key="2">
    <source>
        <dbReference type="ARBA" id="ARBA00022737"/>
    </source>
</evidence>
<proteinExistence type="predicted"/>